<feature type="domain" description="Porphobilinogen deaminase N-terminal" evidence="9">
    <location>
        <begin position="12"/>
        <end position="221"/>
    </location>
</feature>
<feature type="modified residue" description="S-(dipyrrolylmethanemethyl)cysteine" evidence="8">
    <location>
        <position position="250"/>
    </location>
</feature>
<comment type="cofactor">
    <cofactor evidence="8">
        <name>dipyrromethane</name>
        <dbReference type="ChEBI" id="CHEBI:60342"/>
    </cofactor>
    <text evidence="8">Binds 1 dipyrromethane group covalently.</text>
</comment>
<keyword evidence="5 8" id="KW-0808">Transferase</keyword>
<evidence type="ECO:0000256" key="5">
    <source>
        <dbReference type="ARBA" id="ARBA00022679"/>
    </source>
</evidence>
<dbReference type="PANTHER" id="PTHR11557:SF0">
    <property type="entry name" value="PORPHOBILINOGEN DEAMINASE"/>
    <property type="match status" value="1"/>
</dbReference>
<reference evidence="11 12" key="1">
    <citation type="journal article" date="2014" name="Front. Genet.">
        <title>Genome and metabolic network of "Candidatus Phaeomarinobacter ectocarpi" Ec32, a new candidate genus of Alphaproteobacteria frequently associated with brown algae.</title>
        <authorList>
            <person name="Dittami S.M."/>
            <person name="Barbeyron T."/>
            <person name="Boyen C."/>
            <person name="Cambefort J."/>
            <person name="Collet G."/>
            <person name="Delage L."/>
            <person name="Gobet A."/>
            <person name="Groisillier A."/>
            <person name="Leblanc C."/>
            <person name="Michel G."/>
            <person name="Scornet D."/>
            <person name="Siegel A."/>
            <person name="Tapia J.E."/>
            <person name="Tonon T."/>
        </authorList>
    </citation>
    <scope>NUCLEOTIDE SEQUENCE [LARGE SCALE GENOMIC DNA]</scope>
    <source>
        <strain evidence="11 12">Ec32</strain>
    </source>
</reference>
<comment type="subunit">
    <text evidence="4 8">Monomer.</text>
</comment>
<comment type="similarity">
    <text evidence="3 8">Belongs to the HMBS family.</text>
</comment>
<evidence type="ECO:0000256" key="8">
    <source>
        <dbReference type="HAMAP-Rule" id="MF_00260"/>
    </source>
</evidence>
<dbReference type="InterPro" id="IPR022417">
    <property type="entry name" value="Porphobilin_deaminase_N"/>
</dbReference>
<evidence type="ECO:0000313" key="11">
    <source>
        <dbReference type="EMBL" id="CDO59635.1"/>
    </source>
</evidence>
<gene>
    <name evidence="8" type="primary">hemC</name>
    <name evidence="11" type="ORF">BN1012_Phect1421</name>
</gene>
<evidence type="ECO:0000256" key="7">
    <source>
        <dbReference type="ARBA" id="ARBA00048169"/>
    </source>
</evidence>
<evidence type="ECO:0000256" key="2">
    <source>
        <dbReference type="ARBA" id="ARBA00004735"/>
    </source>
</evidence>
<dbReference type="PATRIC" id="fig|1458461.3.peg.1420"/>
<dbReference type="SUPFAM" id="SSF54782">
    <property type="entry name" value="Porphobilinogen deaminase (hydroxymethylbilane synthase), C-terminal domain"/>
    <property type="match status" value="1"/>
</dbReference>
<sequence>MASAPFSADHPLRLGTRGSPLALVQANEVARRLREAHGLADAAVEIVPIVTSGDREQSRPLAEIGGKGLFAVELETALHEGEIHLAVHSMKDVETVLHDAFEIVAMLPREDTRDAWLSPVAAHPRDLPQGAVVGTASLRRGAQVKAMRPDVEVINFRGNVQTRMGKLARGEVQGTLLALAGLKRLGLEDKATCLLDAPEMIAAVGQGAIGIEIRKDAEDVRAAVAVLDDADTSLCVGCERAMLAELDGTCRTPIGGHAVLMPGGRIKLTAVLLAEDGSQAFRFEDDAAVADARELGTRAGLTLKQDAGADFVANMG</sequence>
<dbReference type="HOGENOM" id="CLU_019704_0_2_5"/>
<dbReference type="EMBL" id="HG966617">
    <property type="protein sequence ID" value="CDO59635.1"/>
    <property type="molecule type" value="Genomic_DNA"/>
</dbReference>
<comment type="miscellaneous">
    <text evidence="8">The porphobilinogen subunits are added to the dipyrromethane group.</text>
</comment>
<comment type="catalytic activity">
    <reaction evidence="7 8">
        <text>4 porphobilinogen + H2O = hydroxymethylbilane + 4 NH4(+)</text>
        <dbReference type="Rhea" id="RHEA:13185"/>
        <dbReference type="ChEBI" id="CHEBI:15377"/>
        <dbReference type="ChEBI" id="CHEBI:28938"/>
        <dbReference type="ChEBI" id="CHEBI:57845"/>
        <dbReference type="ChEBI" id="CHEBI:58126"/>
        <dbReference type="EC" id="2.5.1.61"/>
    </reaction>
</comment>
<dbReference type="GO" id="GO:0005737">
    <property type="term" value="C:cytoplasm"/>
    <property type="evidence" value="ECO:0007669"/>
    <property type="project" value="UniProtKB-UniRule"/>
</dbReference>
<dbReference type="InterPro" id="IPR000860">
    <property type="entry name" value="HemC"/>
</dbReference>
<organism evidence="11 12">
    <name type="scientific">Candidatus Phaeomarinibacter ectocarpi</name>
    <dbReference type="NCBI Taxonomy" id="1458461"/>
    <lineage>
        <taxon>Bacteria</taxon>
        <taxon>Pseudomonadati</taxon>
        <taxon>Pseudomonadota</taxon>
        <taxon>Alphaproteobacteria</taxon>
        <taxon>Hyphomicrobiales</taxon>
        <taxon>Parvibaculaceae</taxon>
        <taxon>Candidatus Phaeomarinibacter</taxon>
    </lineage>
</organism>
<dbReference type="GO" id="GO:0004418">
    <property type="term" value="F:hydroxymethylbilane synthase activity"/>
    <property type="evidence" value="ECO:0007669"/>
    <property type="project" value="UniProtKB-UniRule"/>
</dbReference>
<protein>
    <recommendedName>
        <fullName evidence="8">Porphobilinogen deaminase</fullName>
        <shortName evidence="8">PBG</shortName>
        <ecNumber evidence="8">2.5.1.61</ecNumber>
    </recommendedName>
    <alternativeName>
        <fullName evidence="8">Hydroxymethylbilane synthase</fullName>
        <shortName evidence="8">HMBS</shortName>
    </alternativeName>
    <alternativeName>
        <fullName evidence="8">Pre-uroporphyrinogen synthase</fullName>
    </alternativeName>
</protein>
<evidence type="ECO:0000256" key="6">
    <source>
        <dbReference type="ARBA" id="ARBA00023244"/>
    </source>
</evidence>
<dbReference type="OrthoDB" id="9810298at2"/>
<dbReference type="PRINTS" id="PR00151">
    <property type="entry name" value="PORPHBDMNASE"/>
</dbReference>
<dbReference type="EC" id="2.5.1.61" evidence="8"/>
<dbReference type="HAMAP" id="MF_00260">
    <property type="entry name" value="Porphobil_deam"/>
    <property type="match status" value="1"/>
</dbReference>
<feature type="domain" description="Porphobilinogen deaminase C-terminal" evidence="10">
    <location>
        <begin position="234"/>
        <end position="304"/>
    </location>
</feature>
<dbReference type="AlphaFoldDB" id="X5MLN4"/>
<dbReference type="RefSeq" id="WP_043950225.1">
    <property type="nucleotide sequence ID" value="NZ_HG966617.1"/>
</dbReference>
<dbReference type="NCBIfam" id="TIGR00212">
    <property type="entry name" value="hemC"/>
    <property type="match status" value="1"/>
</dbReference>
<evidence type="ECO:0000313" key="12">
    <source>
        <dbReference type="Proteomes" id="UP000032160"/>
    </source>
</evidence>
<keyword evidence="12" id="KW-1185">Reference proteome</keyword>
<comment type="pathway">
    <text evidence="2">Porphyrin-containing compound metabolism; protoporphyrin-IX biosynthesis; coproporphyrinogen-III from 5-aminolevulinate: step 2/4.</text>
</comment>
<keyword evidence="6 8" id="KW-0627">Porphyrin biosynthesis</keyword>
<evidence type="ECO:0000256" key="4">
    <source>
        <dbReference type="ARBA" id="ARBA00011245"/>
    </source>
</evidence>
<dbReference type="InterPro" id="IPR022418">
    <property type="entry name" value="Porphobilinogen_deaminase_C"/>
</dbReference>
<dbReference type="Gene3D" id="3.40.190.10">
    <property type="entry name" value="Periplasmic binding protein-like II"/>
    <property type="match status" value="2"/>
</dbReference>
<evidence type="ECO:0000259" key="10">
    <source>
        <dbReference type="Pfam" id="PF03900"/>
    </source>
</evidence>
<comment type="function">
    <text evidence="1 8">Tetrapolymerization of the monopyrrole PBG into the hydroxymethylbilane pre-uroporphyrinogen in several discrete steps.</text>
</comment>
<dbReference type="GO" id="GO:0006782">
    <property type="term" value="P:protoporphyrinogen IX biosynthetic process"/>
    <property type="evidence" value="ECO:0007669"/>
    <property type="project" value="UniProtKB-UniRule"/>
</dbReference>
<dbReference type="UniPathway" id="UPA00251">
    <property type="reaction ID" value="UER00319"/>
</dbReference>
<dbReference type="Gene3D" id="3.30.160.40">
    <property type="entry name" value="Porphobilinogen deaminase, C-terminal domain"/>
    <property type="match status" value="1"/>
</dbReference>
<evidence type="ECO:0000259" key="9">
    <source>
        <dbReference type="Pfam" id="PF01379"/>
    </source>
</evidence>
<dbReference type="PIRSF" id="PIRSF001438">
    <property type="entry name" value="4pyrrol_synth_OHMeBilane_synth"/>
    <property type="match status" value="1"/>
</dbReference>
<dbReference type="Pfam" id="PF01379">
    <property type="entry name" value="Porphobil_deam"/>
    <property type="match status" value="1"/>
</dbReference>
<proteinExistence type="inferred from homology"/>
<dbReference type="PANTHER" id="PTHR11557">
    <property type="entry name" value="PORPHOBILINOGEN DEAMINASE"/>
    <property type="match status" value="1"/>
</dbReference>
<dbReference type="InterPro" id="IPR036803">
    <property type="entry name" value="Porphobilinogen_deaminase_C_sf"/>
</dbReference>
<accession>X5MLN4</accession>
<evidence type="ECO:0000256" key="3">
    <source>
        <dbReference type="ARBA" id="ARBA00005638"/>
    </source>
</evidence>
<dbReference type="STRING" id="1458461.BN1012_Phect1421"/>
<evidence type="ECO:0000256" key="1">
    <source>
        <dbReference type="ARBA" id="ARBA00002869"/>
    </source>
</evidence>
<name>X5MLN4_9HYPH</name>
<dbReference type="KEGG" id="pect:BN1012_Phect1421"/>
<dbReference type="SUPFAM" id="SSF53850">
    <property type="entry name" value="Periplasmic binding protein-like II"/>
    <property type="match status" value="1"/>
</dbReference>
<dbReference type="FunFam" id="3.40.190.10:FF:000005">
    <property type="entry name" value="Porphobilinogen deaminase"/>
    <property type="match status" value="1"/>
</dbReference>
<dbReference type="Proteomes" id="UP000032160">
    <property type="component" value="Chromosome I"/>
</dbReference>
<dbReference type="Pfam" id="PF03900">
    <property type="entry name" value="Porphobil_deamC"/>
    <property type="match status" value="1"/>
</dbReference>